<dbReference type="EMBL" id="QWLN02005367">
    <property type="protein sequence ID" value="TEA37502.1"/>
    <property type="molecule type" value="Genomic_DNA"/>
</dbReference>
<sequence>EENKKGSFPKLLRSGYQVNSGNTLESLVDKQDTTVVQSFKSKEGK</sequence>
<evidence type="ECO:0000313" key="2">
    <source>
        <dbReference type="Proteomes" id="UP000295264"/>
    </source>
</evidence>
<dbReference type="Proteomes" id="UP000295264">
    <property type="component" value="Unassembled WGS sequence"/>
</dbReference>
<name>A0A484GP56_SOUCH</name>
<feature type="non-terminal residue" evidence="1">
    <location>
        <position position="1"/>
    </location>
</feature>
<reference evidence="1 2" key="1">
    <citation type="journal article" date="2018" name="Genomics">
        <title>Molecular footprints of inshore aquatic adaptation in Indo-Pacific humpback dolphin (Sousa chinensis).</title>
        <authorList>
            <person name="Ming Y."/>
            <person name="Jian J."/>
            <person name="Yu F."/>
            <person name="Yu X."/>
            <person name="Wang J."/>
            <person name="Liu W."/>
        </authorList>
    </citation>
    <scope>NUCLEOTIDE SEQUENCE [LARGE SCALE GENOMIC DNA]</scope>
    <source>
        <strain evidence="1">MY-2018</strain>
        <tissue evidence="1">Skin</tissue>
    </source>
</reference>
<keyword evidence="2" id="KW-1185">Reference proteome</keyword>
<organism evidence="1 2">
    <name type="scientific">Sousa chinensis</name>
    <name type="common">Indo-pacific humpbacked dolphin</name>
    <name type="synonym">Steno chinensis</name>
    <dbReference type="NCBI Taxonomy" id="103600"/>
    <lineage>
        <taxon>Eukaryota</taxon>
        <taxon>Metazoa</taxon>
        <taxon>Chordata</taxon>
        <taxon>Craniata</taxon>
        <taxon>Vertebrata</taxon>
        <taxon>Euteleostomi</taxon>
        <taxon>Mammalia</taxon>
        <taxon>Eutheria</taxon>
        <taxon>Laurasiatheria</taxon>
        <taxon>Artiodactyla</taxon>
        <taxon>Whippomorpha</taxon>
        <taxon>Cetacea</taxon>
        <taxon>Odontoceti</taxon>
        <taxon>Delphinidae</taxon>
        <taxon>Sousa</taxon>
    </lineage>
</organism>
<comment type="caution">
    <text evidence="1">The sequence shown here is derived from an EMBL/GenBank/DDBJ whole genome shotgun (WGS) entry which is preliminary data.</text>
</comment>
<protein>
    <submittedName>
        <fullName evidence="1">Uncharacterized protein</fullName>
    </submittedName>
</protein>
<evidence type="ECO:0000313" key="1">
    <source>
        <dbReference type="EMBL" id="TEA37502.1"/>
    </source>
</evidence>
<proteinExistence type="predicted"/>
<gene>
    <name evidence="1" type="ORF">DBR06_SOUSAS8810030</name>
</gene>
<accession>A0A484GP56</accession>
<dbReference type="AlphaFoldDB" id="A0A484GP56"/>